<feature type="transmembrane region" description="Helical" evidence="10">
    <location>
        <begin position="241"/>
        <end position="261"/>
    </location>
</feature>
<comment type="subcellular location">
    <subcellularLocation>
        <location evidence="1">Membrane</location>
        <topology evidence="1">Multi-pass membrane protein</topology>
    </subcellularLocation>
</comment>
<feature type="transmembrane region" description="Helical" evidence="10">
    <location>
        <begin position="215"/>
        <end position="235"/>
    </location>
</feature>
<organism evidence="12 13">
    <name type="scientific">Vanilla planifolia</name>
    <name type="common">Vanilla</name>
    <dbReference type="NCBI Taxonomy" id="51239"/>
    <lineage>
        <taxon>Eukaryota</taxon>
        <taxon>Viridiplantae</taxon>
        <taxon>Streptophyta</taxon>
        <taxon>Embryophyta</taxon>
        <taxon>Tracheophyta</taxon>
        <taxon>Spermatophyta</taxon>
        <taxon>Magnoliopsida</taxon>
        <taxon>Liliopsida</taxon>
        <taxon>Asparagales</taxon>
        <taxon>Orchidaceae</taxon>
        <taxon>Vanilloideae</taxon>
        <taxon>Vanilleae</taxon>
        <taxon>Vanilla</taxon>
    </lineage>
</organism>
<dbReference type="GO" id="GO:0015292">
    <property type="term" value="F:uniporter activity"/>
    <property type="evidence" value="ECO:0007669"/>
    <property type="project" value="TreeGrafter"/>
</dbReference>
<dbReference type="GO" id="GO:0005262">
    <property type="term" value="F:calcium channel activity"/>
    <property type="evidence" value="ECO:0007669"/>
    <property type="project" value="TreeGrafter"/>
</dbReference>
<dbReference type="Proteomes" id="UP000639772">
    <property type="component" value="Unassembled WGS sequence"/>
</dbReference>
<accession>A0A835PBX7</accession>
<sequence>MALRRALARRFLEHQKADSSPFQTRSSAAEMSRVLSPRRPILQRQLIVLPAGQTEHLSLPRCGSLLKMIRRINPDSIRVGAVPLPAQSEADTGRMTVADVKKVLRASQMEAVRSRLRMISRTYISYSEFLQICREGSSSEESAASIARLLDESNAVITLGNLVFLRPGELLRAIGNAIPLPLPEQTDQGLKEMREMELKKADIDKKAAAGVRRELWCGLGFMVAQTMGFMRLTFWELSWDVMEPICFFATSVYFMAGYAFFLRTLKEPSFEGFFESRFASKQRRIMRSCNFDLKRYSELKELSAVDGWNDQRV</sequence>
<evidence type="ECO:0000256" key="7">
    <source>
        <dbReference type="ARBA" id="ARBA00022989"/>
    </source>
</evidence>
<dbReference type="InterPro" id="IPR039055">
    <property type="entry name" value="MCU_fam"/>
</dbReference>
<comment type="similarity">
    <text evidence="2">Belongs to the MCU (TC 1.A.77) family.</text>
</comment>
<evidence type="ECO:0000259" key="11">
    <source>
        <dbReference type="Pfam" id="PF04678"/>
    </source>
</evidence>
<dbReference type="PANTHER" id="PTHR13462">
    <property type="entry name" value="CALCIUM UNIPORTER PROTEIN, MITOCHONDRIAL"/>
    <property type="match status" value="1"/>
</dbReference>
<evidence type="ECO:0000256" key="9">
    <source>
        <dbReference type="ARBA" id="ARBA00023136"/>
    </source>
</evidence>
<evidence type="ECO:0000256" key="3">
    <source>
        <dbReference type="ARBA" id="ARBA00022448"/>
    </source>
</evidence>
<dbReference type="PANTHER" id="PTHR13462:SF31">
    <property type="entry name" value="CALCIUM UNIPORTER PROTEIN 1, MITOCHONDRIAL"/>
    <property type="match status" value="1"/>
</dbReference>
<evidence type="ECO:0000313" key="13">
    <source>
        <dbReference type="Proteomes" id="UP000639772"/>
    </source>
</evidence>
<evidence type="ECO:0000256" key="10">
    <source>
        <dbReference type="SAM" id="Phobius"/>
    </source>
</evidence>
<dbReference type="OrthoDB" id="278338at2759"/>
<keyword evidence="3" id="KW-0813">Transport</keyword>
<reference evidence="12 13" key="1">
    <citation type="journal article" date="2020" name="Nat. Food">
        <title>A phased Vanilla planifolia genome enables genetic improvement of flavour and production.</title>
        <authorList>
            <person name="Hasing T."/>
            <person name="Tang H."/>
            <person name="Brym M."/>
            <person name="Khazi F."/>
            <person name="Huang T."/>
            <person name="Chambers A.H."/>
        </authorList>
    </citation>
    <scope>NUCLEOTIDE SEQUENCE [LARGE SCALE GENOMIC DNA]</scope>
    <source>
        <tissue evidence="12">Leaf</tissue>
    </source>
</reference>
<comment type="caution">
    <text evidence="12">The sequence shown here is derived from an EMBL/GenBank/DDBJ whole genome shotgun (WGS) entry which is preliminary data.</text>
</comment>
<dbReference type="GO" id="GO:0036444">
    <property type="term" value="P:calcium import into the mitochondrion"/>
    <property type="evidence" value="ECO:0007669"/>
    <property type="project" value="TreeGrafter"/>
</dbReference>
<dbReference type="GO" id="GO:1990246">
    <property type="term" value="C:uniplex complex"/>
    <property type="evidence" value="ECO:0007669"/>
    <property type="project" value="TreeGrafter"/>
</dbReference>
<keyword evidence="7 10" id="KW-1133">Transmembrane helix</keyword>
<keyword evidence="4" id="KW-0109">Calcium transport</keyword>
<evidence type="ECO:0000313" key="12">
    <source>
        <dbReference type="EMBL" id="KAG0449580.1"/>
    </source>
</evidence>
<keyword evidence="8" id="KW-0406">Ion transport</keyword>
<dbReference type="AlphaFoldDB" id="A0A835PBX7"/>
<feature type="domain" description="Calcium uniporter protein C-terminal" evidence="11">
    <location>
        <begin position="140"/>
        <end position="299"/>
    </location>
</feature>
<evidence type="ECO:0000256" key="4">
    <source>
        <dbReference type="ARBA" id="ARBA00022568"/>
    </source>
</evidence>
<keyword evidence="6" id="KW-0106">Calcium</keyword>
<keyword evidence="5 10" id="KW-0812">Transmembrane</keyword>
<evidence type="ECO:0000256" key="6">
    <source>
        <dbReference type="ARBA" id="ARBA00022837"/>
    </source>
</evidence>
<dbReference type="InterPro" id="IPR006769">
    <property type="entry name" value="MCU_C"/>
</dbReference>
<dbReference type="EMBL" id="JADCNM010000174">
    <property type="protein sequence ID" value="KAG0449580.1"/>
    <property type="molecule type" value="Genomic_DNA"/>
</dbReference>
<keyword evidence="9 10" id="KW-0472">Membrane</keyword>
<gene>
    <name evidence="12" type="ORF">HPP92_027215</name>
</gene>
<protein>
    <recommendedName>
        <fullName evidence="11">Calcium uniporter protein C-terminal domain-containing protein</fullName>
    </recommendedName>
</protein>
<evidence type="ECO:0000256" key="8">
    <source>
        <dbReference type="ARBA" id="ARBA00023065"/>
    </source>
</evidence>
<proteinExistence type="inferred from homology"/>
<evidence type="ECO:0000256" key="5">
    <source>
        <dbReference type="ARBA" id="ARBA00022692"/>
    </source>
</evidence>
<evidence type="ECO:0000256" key="2">
    <source>
        <dbReference type="ARBA" id="ARBA00005653"/>
    </source>
</evidence>
<name>A0A835PBX7_VANPL</name>
<evidence type="ECO:0000256" key="1">
    <source>
        <dbReference type="ARBA" id="ARBA00004141"/>
    </source>
</evidence>
<dbReference type="GO" id="GO:0051560">
    <property type="term" value="P:mitochondrial calcium ion homeostasis"/>
    <property type="evidence" value="ECO:0007669"/>
    <property type="project" value="InterPro"/>
</dbReference>
<dbReference type="Pfam" id="PF04678">
    <property type="entry name" value="MCU"/>
    <property type="match status" value="1"/>
</dbReference>